<name>A0A4Q5HMG1_9BACT</name>
<feature type="region of interest" description="Disordered" evidence="1">
    <location>
        <begin position="200"/>
        <end position="222"/>
    </location>
</feature>
<dbReference type="AlphaFoldDB" id="A0A4Q5HMG1"/>
<keyword evidence="2" id="KW-1133">Transmembrane helix</keyword>
<dbReference type="RefSeq" id="WP_072544715.1">
    <property type="nucleotide sequence ID" value="NZ_JADNBX010000001.1"/>
</dbReference>
<keyword evidence="2" id="KW-0472">Membrane</keyword>
<evidence type="ECO:0000313" key="5">
    <source>
        <dbReference type="Proteomes" id="UP000441162"/>
    </source>
</evidence>
<accession>A0A4Q5HMG1</accession>
<dbReference type="Proteomes" id="UP000481616">
    <property type="component" value="Unassembled WGS sequence"/>
</dbReference>
<protein>
    <submittedName>
        <fullName evidence="4">Uncharacterized protein</fullName>
    </submittedName>
</protein>
<evidence type="ECO:0000313" key="6">
    <source>
        <dbReference type="Proteomes" id="UP000481616"/>
    </source>
</evidence>
<evidence type="ECO:0000313" key="4">
    <source>
        <dbReference type="EMBL" id="KAA5401871.1"/>
    </source>
</evidence>
<dbReference type="Proteomes" id="UP000441162">
    <property type="component" value="Unassembled WGS sequence"/>
</dbReference>
<dbReference type="EMBL" id="VVZA01000028">
    <property type="protein sequence ID" value="KAA5401871.1"/>
    <property type="molecule type" value="Genomic_DNA"/>
</dbReference>
<reference evidence="5 6" key="1">
    <citation type="journal article" date="2019" name="Nat. Med.">
        <title>A library of human gut bacterial isolates paired with longitudinal multiomics data enables mechanistic microbiome research.</title>
        <authorList>
            <person name="Poyet M."/>
            <person name="Groussin M."/>
            <person name="Gibbons S.M."/>
            <person name="Avila-Pacheco J."/>
            <person name="Jiang X."/>
            <person name="Kearney S.M."/>
            <person name="Perrotta A.R."/>
            <person name="Berdy B."/>
            <person name="Zhao S."/>
            <person name="Lieberman T.D."/>
            <person name="Swanson P.K."/>
            <person name="Smith M."/>
            <person name="Roesemann S."/>
            <person name="Alexander J.E."/>
            <person name="Rich S.A."/>
            <person name="Livny J."/>
            <person name="Vlamakis H."/>
            <person name="Clish C."/>
            <person name="Bullock K."/>
            <person name="Deik A."/>
            <person name="Scott J."/>
            <person name="Pierce K.A."/>
            <person name="Xavier R.J."/>
            <person name="Alm E.J."/>
        </authorList>
    </citation>
    <scope>NUCLEOTIDE SEQUENCE [LARGE SCALE GENOMIC DNA]</scope>
    <source>
        <strain evidence="3 6">BIOML-A1</strain>
        <strain evidence="4 5">BIOML-A4</strain>
    </source>
</reference>
<organism evidence="4 5">
    <name type="scientific">Phocaeicola dorei</name>
    <dbReference type="NCBI Taxonomy" id="357276"/>
    <lineage>
        <taxon>Bacteria</taxon>
        <taxon>Pseudomonadati</taxon>
        <taxon>Bacteroidota</taxon>
        <taxon>Bacteroidia</taxon>
        <taxon>Bacteroidales</taxon>
        <taxon>Bacteroidaceae</taxon>
        <taxon>Phocaeicola</taxon>
    </lineage>
</organism>
<dbReference type="EMBL" id="VVYY01000027">
    <property type="protein sequence ID" value="KAA5393111.1"/>
    <property type="molecule type" value="Genomic_DNA"/>
</dbReference>
<gene>
    <name evidence="4" type="ORF">F2Y51_20725</name>
    <name evidence="3" type="ORF">F2Y58_21000</name>
</gene>
<evidence type="ECO:0000256" key="2">
    <source>
        <dbReference type="SAM" id="Phobius"/>
    </source>
</evidence>
<sequence length="222" mass="21986">MGFWDALLKAGGKAAKNMGKAAAATGRSAGQAVLHPSQTLRGAGQAMKTAAIGSAAGYVAWEKLTTDKSVARIVGDTVIGESATNALAGTTEDIQELKGKAGEAAEAVGGAAASISSSLNGVSNFIGQATGGGLGNMIGGFFSNLGRGNVSGLSIAGLIAAAFLVFGRTGWLGKIAGLFLGMMLIGNNAGLVRTEVPESAQRNSAQGLSTEEGQAQGGGMRR</sequence>
<keyword evidence="2" id="KW-0812">Transmembrane</keyword>
<evidence type="ECO:0000313" key="3">
    <source>
        <dbReference type="EMBL" id="KAA5393111.1"/>
    </source>
</evidence>
<feature type="compositionally biased region" description="Polar residues" evidence="1">
    <location>
        <begin position="200"/>
        <end position="213"/>
    </location>
</feature>
<comment type="caution">
    <text evidence="4">The sequence shown here is derived from an EMBL/GenBank/DDBJ whole genome shotgun (WGS) entry which is preliminary data.</text>
</comment>
<proteinExistence type="predicted"/>
<evidence type="ECO:0000256" key="1">
    <source>
        <dbReference type="SAM" id="MobiDB-lite"/>
    </source>
</evidence>
<feature type="transmembrane region" description="Helical" evidence="2">
    <location>
        <begin position="150"/>
        <end position="169"/>
    </location>
</feature>